<evidence type="ECO:0008006" key="5">
    <source>
        <dbReference type="Google" id="ProtNLM"/>
    </source>
</evidence>
<evidence type="ECO:0000313" key="4">
    <source>
        <dbReference type="Proteomes" id="UP000628854"/>
    </source>
</evidence>
<feature type="compositionally biased region" description="Polar residues" evidence="1">
    <location>
        <begin position="158"/>
        <end position="173"/>
    </location>
</feature>
<reference evidence="4" key="1">
    <citation type="journal article" date="2019" name="Int. J. Syst. Evol. Microbiol.">
        <title>The Global Catalogue of Microorganisms (GCM) 10K type strain sequencing project: providing services to taxonomists for standard genome sequencing and annotation.</title>
        <authorList>
            <consortium name="The Broad Institute Genomics Platform"/>
            <consortium name="The Broad Institute Genome Sequencing Center for Infectious Disease"/>
            <person name="Wu L."/>
            <person name="Ma J."/>
        </authorList>
    </citation>
    <scope>NUCLEOTIDE SEQUENCE [LARGE SCALE GENOMIC DNA]</scope>
    <source>
        <strain evidence="4">CGMCC 1.15928</strain>
    </source>
</reference>
<dbReference type="EMBL" id="BMKF01000001">
    <property type="protein sequence ID" value="GGB66150.1"/>
    <property type="molecule type" value="Genomic_DNA"/>
</dbReference>
<keyword evidence="2" id="KW-0732">Signal</keyword>
<feature type="compositionally biased region" description="Low complexity" evidence="1">
    <location>
        <begin position="191"/>
        <end position="219"/>
    </location>
</feature>
<dbReference type="Proteomes" id="UP000628854">
    <property type="component" value="Unassembled WGS sequence"/>
</dbReference>
<feature type="compositionally biased region" description="Polar residues" evidence="1">
    <location>
        <begin position="128"/>
        <end position="144"/>
    </location>
</feature>
<evidence type="ECO:0000256" key="1">
    <source>
        <dbReference type="SAM" id="MobiDB-lite"/>
    </source>
</evidence>
<feature type="compositionally biased region" description="Basic and acidic residues" evidence="1">
    <location>
        <begin position="148"/>
        <end position="157"/>
    </location>
</feature>
<evidence type="ECO:0000256" key="2">
    <source>
        <dbReference type="SAM" id="SignalP"/>
    </source>
</evidence>
<comment type="caution">
    <text evidence="3">The sequence shown here is derived from an EMBL/GenBank/DDBJ whole genome shotgun (WGS) entry which is preliminary data.</text>
</comment>
<feature type="chain" id="PRO_5046772082" description="Apple domain-containing protein" evidence="2">
    <location>
        <begin position="22"/>
        <end position="356"/>
    </location>
</feature>
<dbReference type="RefSeq" id="WP_084394570.1">
    <property type="nucleotide sequence ID" value="NZ_BMKF01000001.1"/>
</dbReference>
<evidence type="ECO:0000313" key="3">
    <source>
        <dbReference type="EMBL" id="GGB66150.1"/>
    </source>
</evidence>
<feature type="compositionally biased region" description="Pro residues" evidence="1">
    <location>
        <begin position="220"/>
        <end position="233"/>
    </location>
</feature>
<keyword evidence="4" id="KW-1185">Reference proteome</keyword>
<feature type="compositionally biased region" description="Low complexity" evidence="1">
    <location>
        <begin position="234"/>
        <end position="248"/>
    </location>
</feature>
<protein>
    <recommendedName>
        <fullName evidence="5">Apple domain-containing protein</fullName>
    </recommendedName>
</protein>
<feature type="compositionally biased region" description="Low complexity" evidence="1">
    <location>
        <begin position="174"/>
        <end position="183"/>
    </location>
</feature>
<feature type="signal peptide" evidence="2">
    <location>
        <begin position="1"/>
        <end position="21"/>
    </location>
</feature>
<feature type="region of interest" description="Disordered" evidence="1">
    <location>
        <begin position="86"/>
        <end position="356"/>
    </location>
</feature>
<name>A0ABQ1JH38_9PROT</name>
<gene>
    <name evidence="3" type="ORF">GCM10011503_13680</name>
</gene>
<feature type="compositionally biased region" description="Pro residues" evidence="1">
    <location>
        <begin position="249"/>
        <end position="260"/>
    </location>
</feature>
<sequence length="356" mass="37455">MMLRSIAFATLLIAPPWAAFAQQNSSIAAGSDGHEQLTTYASQRGSTAAVCEATCMRDAKCTGWALTLPTFRVGPRCELKQAEVYRAASQPPRQERILSDIPARPKVQQPAPPPASIRQVQPAAVGPETQNPQPASAETATQIIEANRQSDRPRQTDPGRSQQIVESTLRGTTPTSSSAAPVRVPVPTPQPVQRTRTVVTTPPRTVTTARALAPKTASPATPPNAAPAPPPLIARPSAAATRSATTSPAEPPFPVSPVPPASDVRPPRAGPEAAPAALDEKQPLPARTSAASRQPLPSLGADDRPPLPRRRLNDGQAYSVQKMEILPGDLEATAGYLETLPDQDEAEVSGETGSEN</sequence>
<accession>A0ABQ1JH38</accession>
<proteinExistence type="predicted"/>
<organism evidence="3 4">
    <name type="scientific">Henriciella pelagia</name>
    <dbReference type="NCBI Taxonomy" id="1977912"/>
    <lineage>
        <taxon>Bacteria</taxon>
        <taxon>Pseudomonadati</taxon>
        <taxon>Pseudomonadota</taxon>
        <taxon>Alphaproteobacteria</taxon>
        <taxon>Hyphomonadales</taxon>
        <taxon>Hyphomonadaceae</taxon>
        <taxon>Henriciella</taxon>
    </lineage>
</organism>